<dbReference type="OrthoDB" id="10606951at2759"/>
<proteinExistence type="predicted"/>
<feature type="region of interest" description="Disordered" evidence="1">
    <location>
        <begin position="311"/>
        <end position="357"/>
    </location>
</feature>
<feature type="compositionally biased region" description="Low complexity" evidence="1">
    <location>
        <begin position="407"/>
        <end position="419"/>
    </location>
</feature>
<evidence type="ECO:0008006" key="4">
    <source>
        <dbReference type="Google" id="ProtNLM"/>
    </source>
</evidence>
<protein>
    <recommendedName>
        <fullName evidence="4">C3H1-type domain-containing protein</fullName>
    </recommendedName>
</protein>
<name>A0A9P4IPK4_9PEZI</name>
<reference evidence="2" key="1">
    <citation type="journal article" date="2020" name="Stud. Mycol.">
        <title>101 Dothideomycetes genomes: a test case for predicting lifestyles and emergence of pathogens.</title>
        <authorList>
            <person name="Haridas S."/>
            <person name="Albert R."/>
            <person name="Binder M."/>
            <person name="Bloem J."/>
            <person name="Labutti K."/>
            <person name="Salamov A."/>
            <person name="Andreopoulos B."/>
            <person name="Baker S."/>
            <person name="Barry K."/>
            <person name="Bills G."/>
            <person name="Bluhm B."/>
            <person name="Cannon C."/>
            <person name="Castanera R."/>
            <person name="Culley D."/>
            <person name="Daum C."/>
            <person name="Ezra D."/>
            <person name="Gonzalez J."/>
            <person name="Henrissat B."/>
            <person name="Kuo A."/>
            <person name="Liang C."/>
            <person name="Lipzen A."/>
            <person name="Lutzoni F."/>
            <person name="Magnuson J."/>
            <person name="Mondo S."/>
            <person name="Nolan M."/>
            <person name="Ohm R."/>
            <person name="Pangilinan J."/>
            <person name="Park H.-J."/>
            <person name="Ramirez L."/>
            <person name="Alfaro M."/>
            <person name="Sun H."/>
            <person name="Tritt A."/>
            <person name="Yoshinaga Y."/>
            <person name="Zwiers L.-H."/>
            <person name="Turgeon B."/>
            <person name="Goodwin S."/>
            <person name="Spatafora J."/>
            <person name="Crous P."/>
            <person name="Grigoriev I."/>
        </authorList>
    </citation>
    <scope>NUCLEOTIDE SEQUENCE</scope>
    <source>
        <strain evidence="2">CBS 133067</strain>
    </source>
</reference>
<dbReference type="Gene3D" id="4.10.1000.30">
    <property type="match status" value="1"/>
</dbReference>
<sequence>MAWSPSIGDILALYDLAQSIYVGCRNAPDEFTAVQINVCSIMCSVSAISRASKDKRSILNRDESTRRDVRTQSGMCHQLLTQVREVQKKYPNRNMTVSQRAAWHFSDRAKLYDKVGQLDKLVQNFSTFLNILGLVSPQDIEPEFDRTTDANIATDSAISKSGRSVSKDDRNMLLEYARHMREYERLIGEQPNAISLVAIQQRLECWTIDTVTARNNRDSTIGMPKKQERSQIRLQQMAEEFQNSTFRLPDGDRHERVRRILELRNVRENSRSIRWVYVAGRVVEYESIGADDSATQTVMVIIRAMEDDAELRKTRPIRPPSRTRSTENLRPQYDARKSPEPGREKTRAIPLPVSRAPLPDTQKYEAIMTQAITRPQQRPHDGLLNPQPTRIVRVVSDPGRKPHLKLPPGSSRGTSPTPSDIASVTTTNTIIKRIHTDGRCKWGAKCMTRRCPNKHPPLCEQGDKCRSLSCFYEHPTLFLCPNGVDCRRDHCNKEHGSRQCKQDPCTDDNCAMRHCAGQKAVLGWWAIQRMD</sequence>
<evidence type="ECO:0000313" key="2">
    <source>
        <dbReference type="EMBL" id="KAF2104924.1"/>
    </source>
</evidence>
<feature type="compositionally biased region" description="Basic and acidic residues" evidence="1">
    <location>
        <begin position="333"/>
        <end position="347"/>
    </location>
</feature>
<dbReference type="Proteomes" id="UP000799772">
    <property type="component" value="Unassembled WGS sequence"/>
</dbReference>
<comment type="caution">
    <text evidence="2">The sequence shown here is derived from an EMBL/GenBank/DDBJ whole genome shotgun (WGS) entry which is preliminary data.</text>
</comment>
<gene>
    <name evidence="2" type="ORF">NA57DRAFT_51716</name>
</gene>
<evidence type="ECO:0000313" key="3">
    <source>
        <dbReference type="Proteomes" id="UP000799772"/>
    </source>
</evidence>
<dbReference type="EMBL" id="ML978121">
    <property type="protein sequence ID" value="KAF2104924.1"/>
    <property type="molecule type" value="Genomic_DNA"/>
</dbReference>
<evidence type="ECO:0000256" key="1">
    <source>
        <dbReference type="SAM" id="MobiDB-lite"/>
    </source>
</evidence>
<organism evidence="2 3">
    <name type="scientific">Rhizodiscina lignyota</name>
    <dbReference type="NCBI Taxonomy" id="1504668"/>
    <lineage>
        <taxon>Eukaryota</taxon>
        <taxon>Fungi</taxon>
        <taxon>Dikarya</taxon>
        <taxon>Ascomycota</taxon>
        <taxon>Pezizomycotina</taxon>
        <taxon>Dothideomycetes</taxon>
        <taxon>Pleosporomycetidae</taxon>
        <taxon>Aulographales</taxon>
        <taxon>Rhizodiscinaceae</taxon>
        <taxon>Rhizodiscina</taxon>
    </lineage>
</organism>
<dbReference type="AlphaFoldDB" id="A0A9P4IPK4"/>
<accession>A0A9P4IPK4</accession>
<feature type="region of interest" description="Disordered" evidence="1">
    <location>
        <begin position="396"/>
        <end position="425"/>
    </location>
</feature>
<keyword evidence="3" id="KW-1185">Reference proteome</keyword>